<dbReference type="Gene3D" id="1.10.10.10">
    <property type="entry name" value="Winged helix-like DNA-binding domain superfamily/Winged helix DNA-binding domain"/>
    <property type="match status" value="1"/>
</dbReference>
<keyword evidence="2 6" id="KW-0238">DNA-binding</keyword>
<comment type="caution">
    <text evidence="6">The sequence shown here is derived from an EMBL/GenBank/DDBJ whole genome shotgun (WGS) entry which is preliminary data.</text>
</comment>
<protein>
    <submittedName>
        <fullName evidence="6">DNA-binding response regulator, LuxR family</fullName>
    </submittedName>
</protein>
<dbReference type="AlphaFoldDB" id="U3AKG5"/>
<dbReference type="PANTHER" id="PTHR45566">
    <property type="entry name" value="HTH-TYPE TRANSCRIPTIONAL REGULATOR YHJB-RELATED"/>
    <property type="match status" value="1"/>
</dbReference>
<dbReference type="SUPFAM" id="SSF46894">
    <property type="entry name" value="C-terminal effector domain of the bipartite response regulators"/>
    <property type="match status" value="1"/>
</dbReference>
<dbReference type="SMART" id="SM00421">
    <property type="entry name" value="HTH_LUXR"/>
    <property type="match status" value="1"/>
</dbReference>
<dbReference type="GO" id="GO:0003677">
    <property type="term" value="F:DNA binding"/>
    <property type="evidence" value="ECO:0007669"/>
    <property type="project" value="UniProtKB-KW"/>
</dbReference>
<reference evidence="6" key="1">
    <citation type="journal article" date="2013" name="Genome Announc.">
        <title>Draft Genome Sequence of Loktanella cinnabarina LL-001T, Isolated from Deep-Sea Floor Sediment.</title>
        <authorList>
            <person name="Nishi S."/>
            <person name="Tsubouchi T."/>
            <person name="Takaki Y."/>
            <person name="Koyanagi R."/>
            <person name="Satoh N."/>
            <person name="Maruyama T."/>
            <person name="Hatada Y."/>
        </authorList>
    </citation>
    <scope>NUCLEOTIDE SEQUENCE [LARGE SCALE GENOMIC DNA]</scope>
    <source>
        <strain evidence="6">LL-001</strain>
    </source>
</reference>
<dbReference type="CDD" id="cd17535">
    <property type="entry name" value="REC_NarL-like"/>
    <property type="match status" value="1"/>
</dbReference>
<dbReference type="Gene3D" id="3.40.50.2300">
    <property type="match status" value="1"/>
</dbReference>
<evidence type="ECO:0000259" key="4">
    <source>
        <dbReference type="PROSITE" id="PS50043"/>
    </source>
</evidence>
<dbReference type="GO" id="GO:0000160">
    <property type="term" value="P:phosphorelay signal transduction system"/>
    <property type="evidence" value="ECO:0007669"/>
    <property type="project" value="InterPro"/>
</dbReference>
<dbReference type="InterPro" id="IPR001789">
    <property type="entry name" value="Sig_transdc_resp-reg_receiver"/>
</dbReference>
<dbReference type="PROSITE" id="PS50110">
    <property type="entry name" value="RESPONSE_REGULATORY"/>
    <property type="match status" value="1"/>
</dbReference>
<keyword evidence="7" id="KW-1185">Reference proteome</keyword>
<dbReference type="OrthoDB" id="3679796at2"/>
<dbReference type="CDD" id="cd06170">
    <property type="entry name" value="LuxR_C_like"/>
    <property type="match status" value="1"/>
</dbReference>
<evidence type="ECO:0000256" key="3">
    <source>
        <dbReference type="PROSITE-ProRule" id="PRU00169"/>
    </source>
</evidence>
<accession>U3AKG5</accession>
<organism evidence="6 7">
    <name type="scientific">Limimaricola cinnabarinus LL-001</name>
    <dbReference type="NCBI Taxonomy" id="1337093"/>
    <lineage>
        <taxon>Bacteria</taxon>
        <taxon>Pseudomonadati</taxon>
        <taxon>Pseudomonadota</taxon>
        <taxon>Alphaproteobacteria</taxon>
        <taxon>Rhodobacterales</taxon>
        <taxon>Paracoccaceae</taxon>
        <taxon>Limimaricola</taxon>
    </lineage>
</organism>
<dbReference type="PROSITE" id="PS50043">
    <property type="entry name" value="HTH_LUXR_2"/>
    <property type="match status" value="1"/>
</dbReference>
<dbReference type="RefSeq" id="WP_021693357.1">
    <property type="nucleotide sequence ID" value="NZ_BATB01000011.1"/>
</dbReference>
<gene>
    <name evidence="6" type="ORF">MBELCI_1305</name>
</gene>
<dbReference type="GO" id="GO:0006355">
    <property type="term" value="P:regulation of DNA-templated transcription"/>
    <property type="evidence" value="ECO:0007669"/>
    <property type="project" value="InterPro"/>
</dbReference>
<dbReference type="EMBL" id="BATB01000011">
    <property type="protein sequence ID" value="GAD55253.1"/>
    <property type="molecule type" value="Genomic_DNA"/>
</dbReference>
<dbReference type="SMART" id="SM00448">
    <property type="entry name" value="REC"/>
    <property type="match status" value="1"/>
</dbReference>
<dbReference type="Pfam" id="PF00072">
    <property type="entry name" value="Response_reg"/>
    <property type="match status" value="1"/>
</dbReference>
<dbReference type="Proteomes" id="UP000016566">
    <property type="component" value="Unassembled WGS sequence"/>
</dbReference>
<dbReference type="InterPro" id="IPR011006">
    <property type="entry name" value="CheY-like_superfamily"/>
</dbReference>
<keyword evidence="1 3" id="KW-0597">Phosphoprotein</keyword>
<dbReference type="SUPFAM" id="SSF52172">
    <property type="entry name" value="CheY-like"/>
    <property type="match status" value="1"/>
</dbReference>
<dbReference type="STRING" id="1337093.MBELCI_1305"/>
<dbReference type="PRINTS" id="PR00038">
    <property type="entry name" value="HTHLUXR"/>
</dbReference>
<dbReference type="InterPro" id="IPR058245">
    <property type="entry name" value="NreC/VraR/RcsB-like_REC"/>
</dbReference>
<evidence type="ECO:0000256" key="2">
    <source>
        <dbReference type="ARBA" id="ARBA00023125"/>
    </source>
</evidence>
<evidence type="ECO:0000313" key="7">
    <source>
        <dbReference type="Proteomes" id="UP000016566"/>
    </source>
</evidence>
<sequence>MHILIADDHDLVREMMASYLEKEGGIKVTQSANYDQAFTELKKNGPFELVLLDYKMPGMRGLEGLKQALGASGGNPVALVSGDADRTVAEEALGAGAAGFLPKTMSAKSVINAVKFMALGETFAPIDFMTAKDEDNPAAGHLTKREQQVLKGLSVGKSNKEIGRDCGIQEVTVKLHVKTLCRKLGARNRTQAAIAAKDQRLI</sequence>
<dbReference type="Pfam" id="PF00196">
    <property type="entry name" value="GerE"/>
    <property type="match status" value="1"/>
</dbReference>
<feature type="modified residue" description="4-aspartylphosphate" evidence="3">
    <location>
        <position position="53"/>
    </location>
</feature>
<evidence type="ECO:0000256" key="1">
    <source>
        <dbReference type="ARBA" id="ARBA00022553"/>
    </source>
</evidence>
<dbReference type="eggNOG" id="COG2197">
    <property type="taxonomic scope" value="Bacteria"/>
</dbReference>
<proteinExistence type="predicted"/>
<feature type="domain" description="Response regulatory" evidence="5">
    <location>
        <begin position="2"/>
        <end position="118"/>
    </location>
</feature>
<evidence type="ECO:0000313" key="6">
    <source>
        <dbReference type="EMBL" id="GAD55253.1"/>
    </source>
</evidence>
<name>U3AKG5_9RHOB</name>
<feature type="domain" description="HTH luxR-type" evidence="4">
    <location>
        <begin position="135"/>
        <end position="200"/>
    </location>
</feature>
<evidence type="ECO:0000259" key="5">
    <source>
        <dbReference type="PROSITE" id="PS50110"/>
    </source>
</evidence>
<dbReference type="InterPro" id="IPR051015">
    <property type="entry name" value="EvgA-like"/>
</dbReference>
<dbReference type="InterPro" id="IPR000792">
    <property type="entry name" value="Tscrpt_reg_LuxR_C"/>
</dbReference>
<dbReference type="InterPro" id="IPR036388">
    <property type="entry name" value="WH-like_DNA-bd_sf"/>
</dbReference>
<dbReference type="InterPro" id="IPR016032">
    <property type="entry name" value="Sig_transdc_resp-reg_C-effctor"/>
</dbReference>
<dbReference type="PANTHER" id="PTHR45566:SF1">
    <property type="entry name" value="HTH-TYPE TRANSCRIPTIONAL REGULATOR YHJB-RELATED"/>
    <property type="match status" value="1"/>
</dbReference>